<accession>A0A7J6KNJ9</accession>
<sequence>YSTIANYRMLSTIATIFLLILQVAAFKVANVRMQTRDIRYCNPNMLGPDGKPVKCYISKSVETAGLVYPGMDDGKSYATRHDIFITKDGQVTVGASPDRPYEYFLHTDSANGSSMLQLYNQTSYPVVNNAPTAQEFLHDLSDELSLEDLGWLDHGIVDVDGEKLHKRVIYGVNGTDPKTEMNFTALAMTGLIPNIWFLYTDEADEKMVKLLSANTFQNNTVYEE</sequence>
<dbReference type="Proteomes" id="UP000591131">
    <property type="component" value="Unassembled WGS sequence"/>
</dbReference>
<feature type="non-terminal residue" evidence="2">
    <location>
        <position position="224"/>
    </location>
</feature>
<feature type="non-terminal residue" evidence="2">
    <location>
        <position position="1"/>
    </location>
</feature>
<gene>
    <name evidence="2" type="ORF">FOL47_002689</name>
</gene>
<evidence type="ECO:0000313" key="3">
    <source>
        <dbReference type="Proteomes" id="UP000591131"/>
    </source>
</evidence>
<dbReference type="AlphaFoldDB" id="A0A7J6KNJ9"/>
<dbReference type="InterPro" id="IPR046628">
    <property type="entry name" value="DUF6740"/>
</dbReference>
<dbReference type="EMBL" id="JAAPAO010001764">
    <property type="protein sequence ID" value="KAF4648885.1"/>
    <property type="molecule type" value="Genomic_DNA"/>
</dbReference>
<feature type="chain" id="PRO_5029886121" evidence="1">
    <location>
        <begin position="26"/>
        <end position="224"/>
    </location>
</feature>
<name>A0A7J6KNJ9_PERCH</name>
<feature type="signal peptide" evidence="1">
    <location>
        <begin position="1"/>
        <end position="25"/>
    </location>
</feature>
<keyword evidence="1" id="KW-0732">Signal</keyword>
<dbReference type="Pfam" id="PF20525">
    <property type="entry name" value="DUF6740"/>
    <property type="match status" value="1"/>
</dbReference>
<reference evidence="2 3" key="1">
    <citation type="submission" date="2020-04" db="EMBL/GenBank/DDBJ databases">
        <title>Perkinsus chesapeaki whole genome sequence.</title>
        <authorList>
            <person name="Bogema D.R."/>
        </authorList>
    </citation>
    <scope>NUCLEOTIDE SEQUENCE [LARGE SCALE GENOMIC DNA]</scope>
    <source>
        <strain evidence="2">ATCC PRA-425</strain>
    </source>
</reference>
<protein>
    <submittedName>
        <fullName evidence="2">Uncharacterized protein</fullName>
    </submittedName>
</protein>
<evidence type="ECO:0000313" key="2">
    <source>
        <dbReference type="EMBL" id="KAF4648885.1"/>
    </source>
</evidence>
<organism evidence="2 3">
    <name type="scientific">Perkinsus chesapeaki</name>
    <name type="common">Clam parasite</name>
    <name type="synonym">Perkinsus andrewsi</name>
    <dbReference type="NCBI Taxonomy" id="330153"/>
    <lineage>
        <taxon>Eukaryota</taxon>
        <taxon>Sar</taxon>
        <taxon>Alveolata</taxon>
        <taxon>Perkinsozoa</taxon>
        <taxon>Perkinsea</taxon>
        <taxon>Perkinsida</taxon>
        <taxon>Perkinsidae</taxon>
        <taxon>Perkinsus</taxon>
    </lineage>
</organism>
<evidence type="ECO:0000256" key="1">
    <source>
        <dbReference type="SAM" id="SignalP"/>
    </source>
</evidence>
<keyword evidence="3" id="KW-1185">Reference proteome</keyword>
<comment type="caution">
    <text evidence="2">The sequence shown here is derived from an EMBL/GenBank/DDBJ whole genome shotgun (WGS) entry which is preliminary data.</text>
</comment>
<proteinExistence type="predicted"/>